<protein>
    <submittedName>
        <fullName evidence="2">Uncharacterized protein</fullName>
    </submittedName>
</protein>
<feature type="region of interest" description="Disordered" evidence="1">
    <location>
        <begin position="1"/>
        <end position="31"/>
    </location>
</feature>
<reference evidence="2 3" key="1">
    <citation type="submission" date="2023-11" db="EMBL/GenBank/DDBJ databases">
        <title>30 novel species of actinomycetes from the DSMZ collection.</title>
        <authorList>
            <person name="Nouioui I."/>
        </authorList>
    </citation>
    <scope>NUCLEOTIDE SEQUENCE [LARGE SCALE GENOMIC DNA]</scope>
    <source>
        <strain evidence="2 3">DSM 41524</strain>
    </source>
</reference>
<dbReference type="Proteomes" id="UP001354709">
    <property type="component" value="Unassembled WGS sequence"/>
</dbReference>
<accession>A0ABU7Q9T7</accession>
<evidence type="ECO:0000313" key="3">
    <source>
        <dbReference type="Proteomes" id="UP001354709"/>
    </source>
</evidence>
<gene>
    <name evidence="2" type="ORF">V2J94_41015</name>
</gene>
<proteinExistence type="predicted"/>
<feature type="compositionally biased region" description="Low complexity" evidence="1">
    <location>
        <begin position="106"/>
        <end position="117"/>
    </location>
</feature>
<feature type="region of interest" description="Disordered" evidence="1">
    <location>
        <begin position="105"/>
        <end position="132"/>
    </location>
</feature>
<organism evidence="2 3">
    <name type="scientific">Streptomyces asiaticus subsp. ignotus</name>
    <dbReference type="NCBI Taxonomy" id="3098222"/>
    <lineage>
        <taxon>Bacteria</taxon>
        <taxon>Bacillati</taxon>
        <taxon>Actinomycetota</taxon>
        <taxon>Actinomycetes</taxon>
        <taxon>Kitasatosporales</taxon>
        <taxon>Streptomycetaceae</taxon>
        <taxon>Streptomyces</taxon>
        <taxon>Streptomyces violaceusniger group</taxon>
    </lineage>
</organism>
<sequence>MGDKAVRQPAAPTEAFVGLDAGPRDVRDEPALAQPGQVFGGEVRLVRAEFDGSAPPGSPAGPDGGYAADERLEGEAVVHVRAGHGGGERDALGIGQHVQLAALLQSTSPRAPSPSSTVRCSRRHRPASVHTVKRRCAVAGKVPNVGGRCRQAQPLSARTPLP</sequence>
<keyword evidence="3" id="KW-1185">Reference proteome</keyword>
<evidence type="ECO:0000256" key="1">
    <source>
        <dbReference type="SAM" id="MobiDB-lite"/>
    </source>
</evidence>
<evidence type="ECO:0000313" key="2">
    <source>
        <dbReference type="EMBL" id="MEE4598158.1"/>
    </source>
</evidence>
<dbReference type="EMBL" id="JAZBJO010000044">
    <property type="protein sequence ID" value="MEE4598158.1"/>
    <property type="molecule type" value="Genomic_DNA"/>
</dbReference>
<feature type="compositionally biased region" description="Basic residues" evidence="1">
    <location>
        <begin position="120"/>
        <end position="132"/>
    </location>
</feature>
<comment type="caution">
    <text evidence="2">The sequence shown here is derived from an EMBL/GenBank/DDBJ whole genome shotgun (WGS) entry which is preliminary data.</text>
</comment>
<name>A0ABU7Q9T7_9ACTN</name>
<feature type="region of interest" description="Disordered" evidence="1">
    <location>
        <begin position="49"/>
        <end position="68"/>
    </location>
</feature>